<proteinExistence type="predicted"/>
<evidence type="ECO:0000313" key="3">
    <source>
        <dbReference type="Proteomes" id="UP001321741"/>
    </source>
</evidence>
<feature type="signal peptide" evidence="1">
    <location>
        <begin position="1"/>
        <end position="32"/>
    </location>
</feature>
<gene>
    <name evidence="2" type="ORF">KIM322_02870</name>
</gene>
<organism evidence="2 3">
    <name type="scientific">Lactobacillus xylocopicola</name>
    <dbReference type="NCBI Taxonomy" id="2976676"/>
    <lineage>
        <taxon>Bacteria</taxon>
        <taxon>Bacillati</taxon>
        <taxon>Bacillota</taxon>
        <taxon>Bacilli</taxon>
        <taxon>Lactobacillales</taxon>
        <taxon>Lactobacillaceae</taxon>
        <taxon>Lactobacillus</taxon>
    </lineage>
</organism>
<dbReference type="RefSeq" id="WP_317637746.1">
    <property type="nucleotide sequence ID" value="NZ_AP026803.1"/>
</dbReference>
<dbReference type="EMBL" id="AP026803">
    <property type="protein sequence ID" value="BDR60026.1"/>
    <property type="molecule type" value="Genomic_DNA"/>
</dbReference>
<evidence type="ECO:0008006" key="4">
    <source>
        <dbReference type="Google" id="ProtNLM"/>
    </source>
</evidence>
<dbReference type="Proteomes" id="UP001321741">
    <property type="component" value="Chromosome"/>
</dbReference>
<evidence type="ECO:0000256" key="1">
    <source>
        <dbReference type="SAM" id="SignalP"/>
    </source>
</evidence>
<feature type="chain" id="PRO_5045587312" description="Surface layer protein A domain-containing protein" evidence="1">
    <location>
        <begin position="33"/>
        <end position="179"/>
    </location>
</feature>
<reference evidence="2 3" key="1">
    <citation type="journal article" date="2023" name="Microbiol. Spectr.">
        <title>Symbiosis of Carpenter Bees with Uncharacterized Lactic Acid Bacteria Showing NAD Auxotrophy.</title>
        <authorList>
            <person name="Kawasaki S."/>
            <person name="Ozawa K."/>
            <person name="Mori T."/>
            <person name="Yamamoto A."/>
            <person name="Ito M."/>
            <person name="Ohkuma M."/>
            <person name="Sakamoto M."/>
            <person name="Matsutani M."/>
        </authorList>
    </citation>
    <scope>NUCLEOTIDE SEQUENCE [LARGE SCALE GENOMIC DNA]</scope>
    <source>
        <strain evidence="2 3">Kim32-2</strain>
    </source>
</reference>
<name>A0ABM8BFJ4_9LACO</name>
<accession>A0ABM8BFJ4</accession>
<sequence length="179" mass="20797">MKVKRNLLALVALISLSTIGSLSVTSVNPVQAKSARAVFPKKMRGTWYQFDKDANRIKKWTITKNKEIFYNKGKKSYLYLHAKPKYIPAVVKTTKKTKNWTYLEPVMRVRGRKWVTQYGWDQTAGAGAHYNVSKLKGHWVLTDAGGAGFWYSSHWYRSPKLAKKFKNRHYKGFAYDNIW</sequence>
<protein>
    <recommendedName>
        <fullName evidence="4">Surface layer protein A domain-containing protein</fullName>
    </recommendedName>
</protein>
<keyword evidence="1" id="KW-0732">Signal</keyword>
<keyword evidence="3" id="KW-1185">Reference proteome</keyword>
<evidence type="ECO:0000313" key="2">
    <source>
        <dbReference type="EMBL" id="BDR60026.1"/>
    </source>
</evidence>